<dbReference type="AlphaFoldDB" id="A0A167IK52"/>
<organism evidence="2 3">
    <name type="scientific">Calocera viscosa (strain TUFC12733)</name>
    <dbReference type="NCBI Taxonomy" id="1330018"/>
    <lineage>
        <taxon>Eukaryota</taxon>
        <taxon>Fungi</taxon>
        <taxon>Dikarya</taxon>
        <taxon>Basidiomycota</taxon>
        <taxon>Agaricomycotina</taxon>
        <taxon>Dacrymycetes</taxon>
        <taxon>Dacrymycetales</taxon>
        <taxon>Dacrymycetaceae</taxon>
        <taxon>Calocera</taxon>
    </lineage>
</organism>
<feature type="region of interest" description="Disordered" evidence="1">
    <location>
        <begin position="334"/>
        <end position="353"/>
    </location>
</feature>
<proteinExistence type="predicted"/>
<dbReference type="OrthoDB" id="3406764at2759"/>
<accession>A0A167IK52</accession>
<sequence>MSSIQKHSLLEPSNGTVQDMLDDWDSAPPESVHYILFSVIVTEMNRQEMTDGPLDADRVAHDLVYHFMNDWRRYRRRGGRLPHQQADFPVLPRENAADYMRSLQAGLEAMSLSAPRSGQRTSSSTPSSFSPGLQHASFPITQQPQVADLPAIIPRNEATEDDLADMNILWPAAELIAEIAGLLEGFHVPDILGYSEDARIRTRLRTQSLRGTENDARSSPPPPSSVQSIDAPTLQRTPLEIRSDRSTDFPQSPSIVSWHPSQESELSTLENIIEQYSGMQVAVEYPLPFVSAQLAFAFQLYFWEEGTNVAVWSTLDSMLPNPSSTLETAQSQLMQSADAARTPGARASSIIKA</sequence>
<name>A0A167IK52_CALVF</name>
<feature type="region of interest" description="Disordered" evidence="1">
    <location>
        <begin position="112"/>
        <end position="136"/>
    </location>
</feature>
<dbReference type="Proteomes" id="UP000076738">
    <property type="component" value="Unassembled WGS sequence"/>
</dbReference>
<reference evidence="2 3" key="1">
    <citation type="journal article" date="2016" name="Mol. Biol. Evol.">
        <title>Comparative Genomics of Early-Diverging Mushroom-Forming Fungi Provides Insights into the Origins of Lignocellulose Decay Capabilities.</title>
        <authorList>
            <person name="Nagy L.G."/>
            <person name="Riley R."/>
            <person name="Tritt A."/>
            <person name="Adam C."/>
            <person name="Daum C."/>
            <person name="Floudas D."/>
            <person name="Sun H."/>
            <person name="Yadav J.S."/>
            <person name="Pangilinan J."/>
            <person name="Larsson K.H."/>
            <person name="Matsuura K."/>
            <person name="Barry K."/>
            <person name="Labutti K."/>
            <person name="Kuo R."/>
            <person name="Ohm R.A."/>
            <person name="Bhattacharya S.S."/>
            <person name="Shirouzu T."/>
            <person name="Yoshinaga Y."/>
            <person name="Martin F.M."/>
            <person name="Grigoriev I.V."/>
            <person name="Hibbett D.S."/>
        </authorList>
    </citation>
    <scope>NUCLEOTIDE SEQUENCE [LARGE SCALE GENOMIC DNA]</scope>
    <source>
        <strain evidence="2 3">TUFC12733</strain>
    </source>
</reference>
<protein>
    <submittedName>
        <fullName evidence="2">Uncharacterized protein</fullName>
    </submittedName>
</protein>
<gene>
    <name evidence="2" type="ORF">CALVIDRAFT_530019</name>
</gene>
<evidence type="ECO:0000256" key="1">
    <source>
        <dbReference type="SAM" id="MobiDB-lite"/>
    </source>
</evidence>
<feature type="compositionally biased region" description="Low complexity" evidence="1">
    <location>
        <begin position="116"/>
        <end position="132"/>
    </location>
</feature>
<dbReference type="EMBL" id="KV417308">
    <property type="protein sequence ID" value="KZO92726.1"/>
    <property type="molecule type" value="Genomic_DNA"/>
</dbReference>
<keyword evidence="3" id="KW-1185">Reference proteome</keyword>
<evidence type="ECO:0000313" key="2">
    <source>
        <dbReference type="EMBL" id="KZO92726.1"/>
    </source>
</evidence>
<feature type="region of interest" description="Disordered" evidence="1">
    <location>
        <begin position="205"/>
        <end position="234"/>
    </location>
</feature>
<evidence type="ECO:0000313" key="3">
    <source>
        <dbReference type="Proteomes" id="UP000076738"/>
    </source>
</evidence>